<evidence type="ECO:0000313" key="7">
    <source>
        <dbReference type="Proteomes" id="UP000012174"/>
    </source>
</evidence>
<dbReference type="GO" id="GO:0000324">
    <property type="term" value="C:fungal-type vacuole"/>
    <property type="evidence" value="ECO:0007669"/>
    <property type="project" value="TreeGrafter"/>
</dbReference>
<feature type="transmembrane region" description="Helical" evidence="5">
    <location>
        <begin position="289"/>
        <end position="307"/>
    </location>
</feature>
<feature type="transmembrane region" description="Helical" evidence="5">
    <location>
        <begin position="36"/>
        <end position="57"/>
    </location>
</feature>
<dbReference type="PANTHER" id="PTHR31465">
    <property type="entry name" value="PROTEIN RTA1-RELATED"/>
    <property type="match status" value="1"/>
</dbReference>
<feature type="transmembrane region" description="Helical" evidence="5">
    <location>
        <begin position="64"/>
        <end position="84"/>
    </location>
</feature>
<keyword evidence="3 5" id="KW-1133">Transmembrane helix</keyword>
<evidence type="ECO:0000256" key="1">
    <source>
        <dbReference type="ARBA" id="ARBA00004141"/>
    </source>
</evidence>
<dbReference type="Pfam" id="PF04479">
    <property type="entry name" value="RTA1"/>
    <property type="match status" value="1"/>
</dbReference>
<dbReference type="OrthoDB" id="4521223at2759"/>
<evidence type="ECO:0000256" key="4">
    <source>
        <dbReference type="ARBA" id="ARBA00023136"/>
    </source>
</evidence>
<comment type="subcellular location">
    <subcellularLocation>
        <location evidence="1">Membrane</location>
        <topology evidence="1">Multi-pass membrane protein</topology>
    </subcellularLocation>
</comment>
<dbReference type="EMBL" id="KB705996">
    <property type="protein sequence ID" value="EMR69918.1"/>
    <property type="molecule type" value="Genomic_DNA"/>
</dbReference>
<name>M7SZD6_EUTLA</name>
<protein>
    <submittedName>
        <fullName evidence="6">Putative parasitic phase-specific protein psp-1 protein</fullName>
    </submittedName>
</protein>
<dbReference type="InterPro" id="IPR007568">
    <property type="entry name" value="RTA1"/>
</dbReference>
<keyword evidence="4 5" id="KW-0472">Membrane</keyword>
<organism evidence="6 7">
    <name type="scientific">Eutypa lata (strain UCR-EL1)</name>
    <name type="common">Grapevine dieback disease fungus</name>
    <name type="synonym">Eutypa armeniacae</name>
    <dbReference type="NCBI Taxonomy" id="1287681"/>
    <lineage>
        <taxon>Eukaryota</taxon>
        <taxon>Fungi</taxon>
        <taxon>Dikarya</taxon>
        <taxon>Ascomycota</taxon>
        <taxon>Pezizomycotina</taxon>
        <taxon>Sordariomycetes</taxon>
        <taxon>Xylariomycetidae</taxon>
        <taxon>Xylariales</taxon>
        <taxon>Diatrypaceae</taxon>
        <taxon>Eutypa</taxon>
    </lineage>
</organism>
<dbReference type="PANTHER" id="PTHR31465:SF7">
    <property type="entry name" value="SPHINGOID LONG-CHAIN BASE TRANSPORTER RSB1"/>
    <property type="match status" value="1"/>
</dbReference>
<evidence type="ECO:0000256" key="5">
    <source>
        <dbReference type="SAM" id="Phobius"/>
    </source>
</evidence>
<keyword evidence="7" id="KW-1185">Reference proteome</keyword>
<feature type="transmembrane region" description="Helical" evidence="5">
    <location>
        <begin position="96"/>
        <end position="120"/>
    </location>
</feature>
<accession>M7SZD6</accession>
<dbReference type="eggNOG" id="ENOG502QU4U">
    <property type="taxonomic scope" value="Eukaryota"/>
</dbReference>
<dbReference type="HOGENOM" id="CLU_033465_6_2_1"/>
<keyword evidence="2 5" id="KW-0812">Transmembrane</keyword>
<sequence>MTPSLPPPPPPPLLSECNFDDCLIASSPYRYRPNSLASGIFGTIFCLALIGCLIIAVTTSRGRWLNFTVPVCLACVLEIIGYGARLGSWDDPWDVRLFAVSTGSLTVAPAFVSAGIYTTISQAVPVIGTEHSLISPVNYSKLLFADLLGFALQVIGLIVAFSDASMSTGLGSLAATGSGLIAAGLAAQLLSLSAFMVLFAAVLARASLAARDFGLTTFHAHRIGGRSRRGRGGGGRGRRPGYVPLGSRFITFVAIVAVALVCLLARNLYAVMAMSDGLGGPVAANEALFIGFDGLMVAQAVIGVIAVHPGRFLDERMPKPSGGMG</sequence>
<feature type="transmembrane region" description="Helical" evidence="5">
    <location>
        <begin position="249"/>
        <end position="269"/>
    </location>
</feature>
<dbReference type="OMA" id="AIVGCHP"/>
<feature type="transmembrane region" description="Helical" evidence="5">
    <location>
        <begin position="181"/>
        <end position="204"/>
    </location>
</feature>
<feature type="transmembrane region" description="Helical" evidence="5">
    <location>
        <begin position="141"/>
        <end position="161"/>
    </location>
</feature>
<evidence type="ECO:0000256" key="3">
    <source>
        <dbReference type="ARBA" id="ARBA00022989"/>
    </source>
</evidence>
<evidence type="ECO:0000256" key="2">
    <source>
        <dbReference type="ARBA" id="ARBA00022692"/>
    </source>
</evidence>
<dbReference type="Proteomes" id="UP000012174">
    <property type="component" value="Unassembled WGS sequence"/>
</dbReference>
<evidence type="ECO:0000313" key="6">
    <source>
        <dbReference type="EMBL" id="EMR69918.1"/>
    </source>
</evidence>
<dbReference type="KEGG" id="ela:UCREL1_3055"/>
<dbReference type="AlphaFoldDB" id="M7SZD6"/>
<proteinExistence type="predicted"/>
<gene>
    <name evidence="6" type="ORF">UCREL1_3055</name>
</gene>
<dbReference type="GO" id="GO:0005886">
    <property type="term" value="C:plasma membrane"/>
    <property type="evidence" value="ECO:0007669"/>
    <property type="project" value="TreeGrafter"/>
</dbReference>
<reference evidence="7" key="1">
    <citation type="journal article" date="2013" name="Genome Announc.">
        <title>Draft genome sequence of the grapevine dieback fungus Eutypa lata UCR-EL1.</title>
        <authorList>
            <person name="Blanco-Ulate B."/>
            <person name="Rolshausen P.E."/>
            <person name="Cantu D."/>
        </authorList>
    </citation>
    <scope>NUCLEOTIDE SEQUENCE [LARGE SCALE GENOMIC DNA]</scope>
    <source>
        <strain evidence="7">UCR-EL1</strain>
    </source>
</reference>